<accession>A0A2K8SNN2</accession>
<name>A0A2K8SNN2_9NOSO</name>
<protein>
    <submittedName>
        <fullName evidence="1">Uncharacterized protein</fullName>
    </submittedName>
</protein>
<dbReference type="KEGG" id="nfl:COO91_03008"/>
<keyword evidence="2" id="KW-1185">Reference proteome</keyword>
<organism evidence="1 2">
    <name type="scientific">Nostoc flagelliforme CCNUN1</name>
    <dbReference type="NCBI Taxonomy" id="2038116"/>
    <lineage>
        <taxon>Bacteria</taxon>
        <taxon>Bacillati</taxon>
        <taxon>Cyanobacteriota</taxon>
        <taxon>Cyanophyceae</taxon>
        <taxon>Nostocales</taxon>
        <taxon>Nostocaceae</taxon>
        <taxon>Nostoc</taxon>
    </lineage>
</organism>
<sequence length="38" mass="4284">MSSNFSSTINFLKDLSALKASNQDLRLCLPSMDFLYDP</sequence>
<evidence type="ECO:0000313" key="1">
    <source>
        <dbReference type="EMBL" id="AUB37076.1"/>
    </source>
</evidence>
<gene>
    <name evidence="1" type="ORF">COO91_03008</name>
</gene>
<dbReference type="AlphaFoldDB" id="A0A2K8SNN2"/>
<reference evidence="1 2" key="1">
    <citation type="submission" date="2017-11" db="EMBL/GenBank/DDBJ databases">
        <title>Complete genome of a free-living desiccation-tolerant cyanobacterium and its photosynthetic adaptation to extreme terrestrial habitat.</title>
        <authorList>
            <person name="Shang J."/>
        </authorList>
    </citation>
    <scope>NUCLEOTIDE SEQUENCE [LARGE SCALE GENOMIC DNA]</scope>
    <source>
        <strain evidence="1 2">CCNUN1</strain>
    </source>
</reference>
<evidence type="ECO:0000313" key="2">
    <source>
        <dbReference type="Proteomes" id="UP000232003"/>
    </source>
</evidence>
<proteinExistence type="predicted"/>
<dbReference type="Proteomes" id="UP000232003">
    <property type="component" value="Chromosome"/>
</dbReference>
<dbReference type="EMBL" id="CP024785">
    <property type="protein sequence ID" value="AUB37076.1"/>
    <property type="molecule type" value="Genomic_DNA"/>
</dbReference>